<evidence type="ECO:0000256" key="4">
    <source>
        <dbReference type="ARBA" id="ARBA00023004"/>
    </source>
</evidence>
<comment type="subunit">
    <text evidence="6">Homodimer.</text>
</comment>
<keyword evidence="5 6" id="KW-0411">Iron-sulfur</keyword>
<name>A0AAV4LEJ8_9BACL</name>
<comment type="function">
    <text evidence="6">Binds and transfers iron-sulfur (Fe-S) clusters to target apoproteins. Can hydrolyze ATP.</text>
</comment>
<dbReference type="PANTHER" id="PTHR42961:SF2">
    <property type="entry name" value="IRON-SULFUR PROTEIN NUBPL"/>
    <property type="match status" value="1"/>
</dbReference>
<dbReference type="InterPro" id="IPR033756">
    <property type="entry name" value="YlxH/NBP35"/>
</dbReference>
<dbReference type="InterPro" id="IPR034904">
    <property type="entry name" value="FSCA_dom_sf"/>
</dbReference>
<comment type="caution">
    <text evidence="8">The sequence shown here is derived from an EMBL/GenBank/DDBJ whole genome shotgun (WGS) entry which is preliminary data.</text>
</comment>
<dbReference type="Proteomes" id="UP001057291">
    <property type="component" value="Unassembled WGS sequence"/>
</dbReference>
<sequence>MVNEKDVWAALATIEDPEVHKSITELEMVRGVRVEGNHVEVEIALTIAGCPLKNKINQDVRDVLVKVPGVKTVDVKMSAMTDEERARFAAKVRGGQAAATEGQIQPPLLQPDVKTQFVAVASGKGGVGKSTVTANLAVALARNGYRVGLIDADIYGFSIPNLFGLGDRKPALVEDLIMPVQEEGVKIISMGFFVPDNSPVIWRGPMLGKMLRNFFAEVHWGELDIMLLDLPPGTGDVALDVHQMLPKSKEIIVTTPQANAAEVAARAGAMAIKTNHEVIGVVENMSYFVCDRCEERHYIFGMGGGERLAKELGTTLLGQVPIGVATASGMGIYKEDSSQGQVYKEIARKVAEAVGLPAALNKTV</sequence>
<keyword evidence="9" id="KW-1185">Reference proteome</keyword>
<evidence type="ECO:0000256" key="2">
    <source>
        <dbReference type="ARBA" id="ARBA00022741"/>
    </source>
</evidence>
<dbReference type="GO" id="GO:0005524">
    <property type="term" value="F:ATP binding"/>
    <property type="evidence" value="ECO:0007669"/>
    <property type="project" value="UniProtKB-UniRule"/>
</dbReference>
<dbReference type="InterPro" id="IPR044304">
    <property type="entry name" value="NUBPL-like"/>
</dbReference>
<keyword evidence="3 6" id="KW-0067">ATP-binding</keyword>
<dbReference type="InterPro" id="IPR019591">
    <property type="entry name" value="Mrp/NBP35_ATP-bd"/>
</dbReference>
<gene>
    <name evidence="8" type="primary">mrp</name>
    <name evidence="8" type="ORF">DNHGIG_17000</name>
</gene>
<dbReference type="Gene3D" id="3.40.50.300">
    <property type="entry name" value="P-loop containing nucleotide triphosphate hydrolases"/>
    <property type="match status" value="1"/>
</dbReference>
<feature type="binding site" evidence="6">
    <location>
        <begin position="123"/>
        <end position="130"/>
    </location>
    <ligand>
        <name>ATP</name>
        <dbReference type="ChEBI" id="CHEBI:30616"/>
    </ligand>
</feature>
<dbReference type="Pfam" id="PF01883">
    <property type="entry name" value="FeS_assembly_P"/>
    <property type="match status" value="1"/>
</dbReference>
<accession>A0AAV4LEJ8</accession>
<evidence type="ECO:0000256" key="3">
    <source>
        <dbReference type="ARBA" id="ARBA00022840"/>
    </source>
</evidence>
<dbReference type="GO" id="GO:0140663">
    <property type="term" value="F:ATP-dependent FeS chaperone activity"/>
    <property type="evidence" value="ECO:0007669"/>
    <property type="project" value="InterPro"/>
</dbReference>
<dbReference type="EMBL" id="BOQE01000001">
    <property type="protein sequence ID" value="GIM46151.1"/>
    <property type="molecule type" value="Genomic_DNA"/>
</dbReference>
<dbReference type="HAMAP" id="MF_02040">
    <property type="entry name" value="Mrp_NBP35"/>
    <property type="match status" value="1"/>
</dbReference>
<dbReference type="SUPFAM" id="SSF52540">
    <property type="entry name" value="P-loop containing nucleoside triphosphate hydrolases"/>
    <property type="match status" value="1"/>
</dbReference>
<evidence type="ECO:0000256" key="1">
    <source>
        <dbReference type="ARBA" id="ARBA00022723"/>
    </source>
</evidence>
<keyword evidence="2 6" id="KW-0547">Nucleotide-binding</keyword>
<keyword evidence="6" id="KW-0378">Hydrolase</keyword>
<dbReference type="GO" id="GO:0016887">
    <property type="term" value="F:ATP hydrolysis activity"/>
    <property type="evidence" value="ECO:0007669"/>
    <property type="project" value="UniProtKB-UniRule"/>
</dbReference>
<feature type="domain" description="MIP18 family-like" evidence="7">
    <location>
        <begin position="4"/>
        <end position="75"/>
    </location>
</feature>
<keyword evidence="4 6" id="KW-0408">Iron</keyword>
<dbReference type="SUPFAM" id="SSF117916">
    <property type="entry name" value="Fe-S cluster assembly (FSCA) domain-like"/>
    <property type="match status" value="1"/>
</dbReference>
<dbReference type="GO" id="GO:0051539">
    <property type="term" value="F:4 iron, 4 sulfur cluster binding"/>
    <property type="evidence" value="ECO:0007669"/>
    <property type="project" value="TreeGrafter"/>
</dbReference>
<dbReference type="GO" id="GO:0016226">
    <property type="term" value="P:iron-sulfur cluster assembly"/>
    <property type="evidence" value="ECO:0007669"/>
    <property type="project" value="InterPro"/>
</dbReference>
<dbReference type="FunFam" id="3.40.50.300:FF:001099">
    <property type="entry name" value="Iron-sulfur cluster carrier protein"/>
    <property type="match status" value="1"/>
</dbReference>
<evidence type="ECO:0000259" key="7">
    <source>
        <dbReference type="Pfam" id="PF01883"/>
    </source>
</evidence>
<dbReference type="GO" id="GO:0046872">
    <property type="term" value="F:metal ion binding"/>
    <property type="evidence" value="ECO:0007669"/>
    <property type="project" value="UniProtKB-KW"/>
</dbReference>
<protein>
    <recommendedName>
        <fullName evidence="6">Iron-sulfur cluster carrier protein</fullName>
    </recommendedName>
</protein>
<dbReference type="Gene3D" id="3.30.300.130">
    <property type="entry name" value="Fe-S cluster assembly (FSCA)"/>
    <property type="match status" value="1"/>
</dbReference>
<comment type="similarity">
    <text evidence="6">Belongs to the Mrp/NBP35 ATP-binding proteins family.</text>
</comment>
<evidence type="ECO:0000256" key="6">
    <source>
        <dbReference type="HAMAP-Rule" id="MF_02040"/>
    </source>
</evidence>
<keyword evidence="1 6" id="KW-0479">Metal-binding</keyword>
<dbReference type="CDD" id="cd02037">
    <property type="entry name" value="Mrp_NBP35"/>
    <property type="match status" value="1"/>
</dbReference>
<proteinExistence type="inferred from homology"/>
<dbReference type="PANTHER" id="PTHR42961">
    <property type="entry name" value="IRON-SULFUR PROTEIN NUBPL"/>
    <property type="match status" value="1"/>
</dbReference>
<dbReference type="InterPro" id="IPR002744">
    <property type="entry name" value="MIP18-like"/>
</dbReference>
<dbReference type="InterPro" id="IPR027417">
    <property type="entry name" value="P-loop_NTPase"/>
</dbReference>
<dbReference type="AlphaFoldDB" id="A0AAV4LEJ8"/>
<evidence type="ECO:0000256" key="5">
    <source>
        <dbReference type="ARBA" id="ARBA00023014"/>
    </source>
</evidence>
<dbReference type="RefSeq" id="WP_282199288.1">
    <property type="nucleotide sequence ID" value="NZ_BOQE01000001.1"/>
</dbReference>
<dbReference type="Pfam" id="PF10609">
    <property type="entry name" value="ParA"/>
    <property type="match status" value="1"/>
</dbReference>
<reference evidence="8" key="1">
    <citation type="journal article" date="2023" name="Int. J. Syst. Evol. Microbiol.">
        <title>Collibacillus ludicampi gen. nov., sp. nov., a new soil bacterium of the family Alicyclobacillaceae.</title>
        <authorList>
            <person name="Jojima T."/>
            <person name="Ioku Y."/>
            <person name="Fukuta Y."/>
            <person name="Shirasaka N."/>
            <person name="Matsumura Y."/>
            <person name="Mori M."/>
        </authorList>
    </citation>
    <scope>NUCLEOTIDE SEQUENCE</scope>
    <source>
        <strain evidence="8">TP075</strain>
    </source>
</reference>
<organism evidence="8 9">
    <name type="scientific">Collibacillus ludicampi</name>
    <dbReference type="NCBI Taxonomy" id="2771369"/>
    <lineage>
        <taxon>Bacteria</taxon>
        <taxon>Bacillati</taxon>
        <taxon>Bacillota</taxon>
        <taxon>Bacilli</taxon>
        <taxon>Bacillales</taxon>
        <taxon>Alicyclobacillaceae</taxon>
        <taxon>Collibacillus</taxon>
    </lineage>
</organism>
<evidence type="ECO:0000313" key="9">
    <source>
        <dbReference type="Proteomes" id="UP001057291"/>
    </source>
</evidence>
<evidence type="ECO:0000313" key="8">
    <source>
        <dbReference type="EMBL" id="GIM46151.1"/>
    </source>
</evidence>